<feature type="region of interest" description="Disordered" evidence="1">
    <location>
        <begin position="60"/>
        <end position="85"/>
    </location>
</feature>
<evidence type="ECO:0000313" key="2">
    <source>
        <dbReference type="EMBL" id="OZU90294.1"/>
    </source>
</evidence>
<name>A0A265NFR6_9BACI</name>
<dbReference type="AlphaFoldDB" id="A0A265NFR6"/>
<reference evidence="2 3" key="1">
    <citation type="submission" date="2017-08" db="EMBL/GenBank/DDBJ databases">
        <title>Virgibacillus indicus sp. nov. and Virgibacillus profoundi sp. nov, two moderately halophilic bacteria isolated from marine sediment by using the Microfluidic Streak Plate.</title>
        <authorList>
            <person name="Xu B."/>
            <person name="Hu B."/>
            <person name="Wang J."/>
            <person name="Zhu Y."/>
            <person name="Huang L."/>
            <person name="Du W."/>
            <person name="Huang Y."/>
        </authorList>
    </citation>
    <scope>NUCLEOTIDE SEQUENCE [LARGE SCALE GENOMIC DNA]</scope>
    <source>
        <strain evidence="2 3">IO3-P2-C2</strain>
    </source>
</reference>
<protein>
    <recommendedName>
        <fullName evidence="4">Swarming motility protein SwrB</fullName>
    </recommendedName>
</protein>
<keyword evidence="3" id="KW-1185">Reference proteome</keyword>
<dbReference type="Pfam" id="PF19610">
    <property type="entry name" value="DUF6115"/>
    <property type="match status" value="1"/>
</dbReference>
<evidence type="ECO:0000313" key="3">
    <source>
        <dbReference type="Proteomes" id="UP000216498"/>
    </source>
</evidence>
<dbReference type="Proteomes" id="UP000216498">
    <property type="component" value="Unassembled WGS sequence"/>
</dbReference>
<evidence type="ECO:0008006" key="4">
    <source>
        <dbReference type="Google" id="ProtNLM"/>
    </source>
</evidence>
<feature type="compositionally biased region" description="Polar residues" evidence="1">
    <location>
        <begin position="74"/>
        <end position="83"/>
    </location>
</feature>
<dbReference type="OrthoDB" id="1708317at2"/>
<dbReference type="RefSeq" id="WP_094883891.1">
    <property type="nucleotide sequence ID" value="NZ_NPMS01000001.1"/>
</dbReference>
<accession>A0A265NFR6</accession>
<comment type="caution">
    <text evidence="2">The sequence shown here is derived from an EMBL/GenBank/DDBJ whole genome shotgun (WGS) entry which is preliminary data.</text>
</comment>
<organism evidence="2 3">
    <name type="scientific">Virgibacillus indicus</name>
    <dbReference type="NCBI Taxonomy" id="2024554"/>
    <lineage>
        <taxon>Bacteria</taxon>
        <taxon>Bacillati</taxon>
        <taxon>Bacillota</taxon>
        <taxon>Bacilli</taxon>
        <taxon>Bacillales</taxon>
        <taxon>Bacillaceae</taxon>
        <taxon>Virgibacillus</taxon>
    </lineage>
</organism>
<dbReference type="EMBL" id="NPMS01000001">
    <property type="protein sequence ID" value="OZU90294.1"/>
    <property type="molecule type" value="Genomic_DNA"/>
</dbReference>
<evidence type="ECO:0000256" key="1">
    <source>
        <dbReference type="SAM" id="MobiDB-lite"/>
    </source>
</evidence>
<sequence length="143" mass="16138">MVSFLLIISFLLHIIALAAIFQLSKQIRETKQTNSDEIINLFETYLQEIRAENNKLEEELSGLAAKEETKPTRTEQSSQQYENVPQKYEYAPPAVSVEDKAEASLDARILQLHNQGLPSSEIAKKLNCGKTEAELIIKLYGKS</sequence>
<proteinExistence type="predicted"/>
<gene>
    <name evidence="2" type="ORF">CIL03_03875</name>
</gene>
<dbReference type="InterPro" id="IPR046118">
    <property type="entry name" value="DUF6115"/>
</dbReference>